<dbReference type="InterPro" id="IPR002104">
    <property type="entry name" value="Integrase_catalytic"/>
</dbReference>
<evidence type="ECO:0000259" key="2">
    <source>
        <dbReference type="PROSITE" id="PS51898"/>
    </source>
</evidence>
<dbReference type="InterPro" id="IPR011010">
    <property type="entry name" value="DNA_brk_join_enz"/>
</dbReference>
<dbReference type="Gene3D" id="1.10.443.10">
    <property type="entry name" value="Intergrase catalytic core"/>
    <property type="match status" value="1"/>
</dbReference>
<dbReference type="EMBL" id="CP001089">
    <property type="protein sequence ID" value="ACD95150.1"/>
    <property type="molecule type" value="Genomic_DNA"/>
</dbReference>
<dbReference type="GO" id="GO:0015074">
    <property type="term" value="P:DNA integration"/>
    <property type="evidence" value="ECO:0007669"/>
    <property type="project" value="InterPro"/>
</dbReference>
<evidence type="ECO:0000256" key="1">
    <source>
        <dbReference type="ARBA" id="ARBA00023172"/>
    </source>
</evidence>
<evidence type="ECO:0000313" key="3">
    <source>
        <dbReference type="EMBL" id="ACD95150.1"/>
    </source>
</evidence>
<dbReference type="OrthoDB" id="9784724at2"/>
<reference evidence="3 4" key="1">
    <citation type="submission" date="2008-05" db="EMBL/GenBank/DDBJ databases">
        <title>Complete sequence of chromosome of Geobacter lovleyi SZ.</title>
        <authorList>
            <consortium name="US DOE Joint Genome Institute"/>
            <person name="Lucas S."/>
            <person name="Copeland A."/>
            <person name="Lapidus A."/>
            <person name="Glavina del Rio T."/>
            <person name="Dalin E."/>
            <person name="Tice H."/>
            <person name="Bruce D."/>
            <person name="Goodwin L."/>
            <person name="Pitluck S."/>
            <person name="Chertkov O."/>
            <person name="Meincke L."/>
            <person name="Brettin T."/>
            <person name="Detter J.C."/>
            <person name="Han C."/>
            <person name="Tapia R."/>
            <person name="Kuske C.R."/>
            <person name="Schmutz J."/>
            <person name="Larimer F."/>
            <person name="Land M."/>
            <person name="Hauser L."/>
            <person name="Kyrpides N."/>
            <person name="Mikhailova N."/>
            <person name="Sung Y."/>
            <person name="Fletcher K.E."/>
            <person name="Ritalahti K.M."/>
            <person name="Loeffler F.E."/>
            <person name="Richardson P."/>
        </authorList>
    </citation>
    <scope>NUCLEOTIDE SEQUENCE [LARGE SCALE GENOMIC DNA]</scope>
    <source>
        <strain evidence="4">ATCC BAA-1151 / DSM 17278 / SZ</strain>
    </source>
</reference>
<dbReference type="SUPFAM" id="SSF56349">
    <property type="entry name" value="DNA breaking-rejoining enzymes"/>
    <property type="match status" value="1"/>
</dbReference>
<protein>
    <submittedName>
        <fullName evidence="3">Integrase family protein</fullName>
    </submittedName>
</protein>
<dbReference type="HOGENOM" id="CLU_022238_3_1_7"/>
<keyword evidence="1" id="KW-0233">DNA recombination</keyword>
<gene>
    <name evidence="3" type="ordered locus">Glov_1429</name>
</gene>
<proteinExistence type="predicted"/>
<dbReference type="GO" id="GO:0006310">
    <property type="term" value="P:DNA recombination"/>
    <property type="evidence" value="ECO:0007669"/>
    <property type="project" value="UniProtKB-KW"/>
</dbReference>
<dbReference type="RefSeq" id="WP_012469494.1">
    <property type="nucleotide sequence ID" value="NC_010814.1"/>
</dbReference>
<dbReference type="KEGG" id="glo:Glov_1429"/>
<name>B3E8B3_TRIL1</name>
<sequence>MPKSFLALRNGRYHYVRRVPSDLVSLFPSPVISRSLHTTDRKYATIIASAWEYKTHQLFLQLRSGMLDAQLMDYLIARYLNSGLQALESMAYGRKPRREEFSTPVAIREQFSPYVADRSGLVAEEIQQMRQAVINKNIEAAYPYLESYLKPVLKSEYKVSRLSTHEHLELSVRLLQTLRTLALAEEEILNGNLDPLTELSSKVKAGLEKPYLALDKVIERYSEKYKTDNHPMEKRAEQHLDTELDVIQEIFGNVSLDFVNSREGIVNCKKILKKYPLNRVQRFGKRPNQEAKPSERVRSLQDIIKNEESCEVIKPQTANAYIKRLKAIIDYANDYEEFDQRNRWENELFPVRAEDEKKRNPYDQEDIDRLITAICSQNLWVYGDPKPERFWIILIALLQGFRLGNITRLGKKDVFRRNGVWVFRLVKGKTKNTVDMVYPINDCLILLGFIEWVDSLQRDNLFQDTSKQASVWYNRMDRNEDGSVKAAGFEYSHVTKDESKCLYSLRHNYGGEVYSVTTDIKATAAAMGHAPIAGAITNRYIGELKLKTRQELASKLKFDIDLDALEKRVEELFGIKPS</sequence>
<dbReference type="GO" id="GO:0003677">
    <property type="term" value="F:DNA binding"/>
    <property type="evidence" value="ECO:0007669"/>
    <property type="project" value="InterPro"/>
</dbReference>
<dbReference type="InterPro" id="IPR013762">
    <property type="entry name" value="Integrase-like_cat_sf"/>
</dbReference>
<dbReference type="STRING" id="398767.Glov_1429"/>
<accession>B3E8B3</accession>
<organism evidence="3 4">
    <name type="scientific">Trichlorobacter lovleyi (strain ATCC BAA-1151 / DSM 17278 / SZ)</name>
    <name type="common">Geobacter lovleyi</name>
    <dbReference type="NCBI Taxonomy" id="398767"/>
    <lineage>
        <taxon>Bacteria</taxon>
        <taxon>Pseudomonadati</taxon>
        <taxon>Thermodesulfobacteriota</taxon>
        <taxon>Desulfuromonadia</taxon>
        <taxon>Geobacterales</taxon>
        <taxon>Geobacteraceae</taxon>
        <taxon>Trichlorobacter</taxon>
    </lineage>
</organism>
<dbReference type="Pfam" id="PF20172">
    <property type="entry name" value="DUF6538"/>
    <property type="match status" value="1"/>
</dbReference>
<evidence type="ECO:0000313" key="4">
    <source>
        <dbReference type="Proteomes" id="UP000002420"/>
    </source>
</evidence>
<dbReference type="Proteomes" id="UP000002420">
    <property type="component" value="Chromosome"/>
</dbReference>
<dbReference type="PROSITE" id="PS51898">
    <property type="entry name" value="TYR_RECOMBINASE"/>
    <property type="match status" value="1"/>
</dbReference>
<dbReference type="eggNOG" id="COG0582">
    <property type="taxonomic scope" value="Bacteria"/>
</dbReference>
<dbReference type="AlphaFoldDB" id="B3E8B3"/>
<feature type="domain" description="Tyr recombinase" evidence="2">
    <location>
        <begin position="357"/>
        <end position="557"/>
    </location>
</feature>
<dbReference type="InterPro" id="IPR046668">
    <property type="entry name" value="DUF6538"/>
</dbReference>
<keyword evidence="4" id="KW-1185">Reference proteome</keyword>